<dbReference type="SUPFAM" id="SSF55811">
    <property type="entry name" value="Nudix"/>
    <property type="match status" value="1"/>
</dbReference>
<proteinExistence type="inferred from homology"/>
<evidence type="ECO:0000256" key="3">
    <source>
        <dbReference type="RuleBase" id="RU003476"/>
    </source>
</evidence>
<dbReference type="Pfam" id="PF00293">
    <property type="entry name" value="NUDIX"/>
    <property type="match status" value="1"/>
</dbReference>
<name>A0ABM9CTX2_9BACL</name>
<reference evidence="5" key="1">
    <citation type="submission" date="2022-01" db="EMBL/GenBank/DDBJ databases">
        <authorList>
            <person name="Criscuolo A."/>
        </authorList>
    </citation>
    <scope>NUCLEOTIDE SEQUENCE</scope>
    <source>
        <strain evidence="5">CIP111892</strain>
    </source>
</reference>
<keyword evidence="2 3" id="KW-0378">Hydrolase</keyword>
<gene>
    <name evidence="5" type="ORF">PAECIP111892_05337</name>
</gene>
<evidence type="ECO:0000256" key="1">
    <source>
        <dbReference type="ARBA" id="ARBA00001946"/>
    </source>
</evidence>
<organism evidence="5 6">
    <name type="scientific">Paenibacillus auburnensis</name>
    <dbReference type="NCBI Taxonomy" id="2905649"/>
    <lineage>
        <taxon>Bacteria</taxon>
        <taxon>Bacillati</taxon>
        <taxon>Bacillota</taxon>
        <taxon>Bacilli</taxon>
        <taxon>Bacillales</taxon>
        <taxon>Paenibacillaceae</taxon>
        <taxon>Paenibacillus</taxon>
    </lineage>
</organism>
<dbReference type="RefSeq" id="WP_236337238.1">
    <property type="nucleotide sequence ID" value="NZ_CAKMMG010000013.1"/>
</dbReference>
<evidence type="ECO:0000313" key="6">
    <source>
        <dbReference type="Proteomes" id="UP000838324"/>
    </source>
</evidence>
<dbReference type="PANTHER" id="PTHR43046">
    <property type="entry name" value="GDP-MANNOSE MANNOSYL HYDROLASE"/>
    <property type="match status" value="1"/>
</dbReference>
<comment type="similarity">
    <text evidence="3">Belongs to the Nudix hydrolase family.</text>
</comment>
<dbReference type="Proteomes" id="UP000838324">
    <property type="component" value="Unassembled WGS sequence"/>
</dbReference>
<feature type="domain" description="Nudix hydrolase" evidence="4">
    <location>
        <begin position="16"/>
        <end position="145"/>
    </location>
</feature>
<dbReference type="PROSITE" id="PS00893">
    <property type="entry name" value="NUDIX_BOX"/>
    <property type="match status" value="1"/>
</dbReference>
<comment type="cofactor">
    <cofactor evidence="1">
        <name>Mg(2+)</name>
        <dbReference type="ChEBI" id="CHEBI:18420"/>
    </cofactor>
</comment>
<protein>
    <recommendedName>
        <fullName evidence="4">Nudix hydrolase domain-containing protein</fullName>
    </recommendedName>
</protein>
<dbReference type="EMBL" id="CAKMMG010000013">
    <property type="protein sequence ID" value="CAH1223617.1"/>
    <property type="molecule type" value="Genomic_DNA"/>
</dbReference>
<dbReference type="PRINTS" id="PR00502">
    <property type="entry name" value="NUDIXFAMILY"/>
</dbReference>
<dbReference type="InterPro" id="IPR020084">
    <property type="entry name" value="NUDIX_hydrolase_CS"/>
</dbReference>
<dbReference type="Gene3D" id="3.90.79.10">
    <property type="entry name" value="Nucleoside Triphosphate Pyrophosphohydrolase"/>
    <property type="match status" value="1"/>
</dbReference>
<sequence>MTIITFGVKEEGKEYIWRPAAYGLMLNKEKDKIAVIQTADGKYFLPGGGIDNNETHEECLVREAQEEIGMQVQVGRYIGCARRYFYSTNELKYYLSEGHFYQCDIGEQTGNPTEEDHYLRWIEPAKAIKSLFHEHQSWAVVKALHD</sequence>
<dbReference type="PANTHER" id="PTHR43046:SF14">
    <property type="entry name" value="MUTT_NUDIX FAMILY PROTEIN"/>
    <property type="match status" value="1"/>
</dbReference>
<dbReference type="InterPro" id="IPR015797">
    <property type="entry name" value="NUDIX_hydrolase-like_dom_sf"/>
</dbReference>
<comment type="caution">
    <text evidence="5">The sequence shown here is derived from an EMBL/GenBank/DDBJ whole genome shotgun (WGS) entry which is preliminary data.</text>
</comment>
<dbReference type="CDD" id="cd04684">
    <property type="entry name" value="NUDIX_Hydrolase"/>
    <property type="match status" value="1"/>
</dbReference>
<dbReference type="PROSITE" id="PS51462">
    <property type="entry name" value="NUDIX"/>
    <property type="match status" value="1"/>
</dbReference>
<evidence type="ECO:0000313" key="5">
    <source>
        <dbReference type="EMBL" id="CAH1223617.1"/>
    </source>
</evidence>
<evidence type="ECO:0000256" key="2">
    <source>
        <dbReference type="ARBA" id="ARBA00022801"/>
    </source>
</evidence>
<keyword evidence="6" id="KW-1185">Reference proteome</keyword>
<dbReference type="InterPro" id="IPR020476">
    <property type="entry name" value="Nudix_hydrolase"/>
</dbReference>
<accession>A0ABM9CTX2</accession>
<evidence type="ECO:0000259" key="4">
    <source>
        <dbReference type="PROSITE" id="PS51462"/>
    </source>
</evidence>
<dbReference type="InterPro" id="IPR000086">
    <property type="entry name" value="NUDIX_hydrolase_dom"/>
</dbReference>